<sequence length="332" mass="36708">MRGVSRPFASRIPRPVPHLTGAGLTFARPETKRSPTPCQARRSGAFLLSLIPTTAPITRQARTGSRSGRVVAIGRCILGEFGSREAPKSNPSHAIALRELETLLRDRRRRRPISGEELATFVRIAVPRLLARAGAAEHDKAIAWARALAPELGEDWARRIVDRYSRNAPYKPRTIGDLLAVTREERDRLRLTKIRYAGQTDRRVAADRREKDREYQKRKRAAAGATPRENSLAALRPWEAEGISESTWRRRRKAADGTSSAPKKASPSYENEALDEIRSLNASRSEDGRASGSILLASRAVIAIPSNLGPIRRRALEGLARRSAALTLETAA</sequence>
<comment type="caution">
    <text evidence="2">The sequence shown here is derived from an EMBL/GenBank/DDBJ whole genome shotgun (WGS) entry which is preliminary data.</text>
</comment>
<dbReference type="AlphaFoldDB" id="A0A175R6W8"/>
<organism evidence="2 3">
    <name type="scientific">Aureimonas ureilytica</name>
    <dbReference type="NCBI Taxonomy" id="401562"/>
    <lineage>
        <taxon>Bacteria</taxon>
        <taxon>Pseudomonadati</taxon>
        <taxon>Pseudomonadota</taxon>
        <taxon>Alphaproteobacteria</taxon>
        <taxon>Hyphomicrobiales</taxon>
        <taxon>Aurantimonadaceae</taxon>
        <taxon>Aureimonas</taxon>
    </lineage>
</organism>
<feature type="region of interest" description="Disordered" evidence="1">
    <location>
        <begin position="200"/>
        <end position="231"/>
    </location>
</feature>
<feature type="region of interest" description="Disordered" evidence="1">
    <location>
        <begin position="246"/>
        <end position="272"/>
    </location>
</feature>
<proteinExistence type="predicted"/>
<feature type="compositionally biased region" description="Basic and acidic residues" evidence="1">
    <location>
        <begin position="200"/>
        <end position="215"/>
    </location>
</feature>
<dbReference type="Proteomes" id="UP000078272">
    <property type="component" value="Unassembled WGS sequence"/>
</dbReference>
<feature type="region of interest" description="Disordered" evidence="1">
    <location>
        <begin position="1"/>
        <end position="22"/>
    </location>
</feature>
<dbReference type="GO" id="GO:0006355">
    <property type="term" value="P:regulation of DNA-templated transcription"/>
    <property type="evidence" value="ECO:0007669"/>
    <property type="project" value="InterPro"/>
</dbReference>
<accession>A0A175R6W8</accession>
<protein>
    <submittedName>
        <fullName evidence="2">Uncharacterized protein</fullName>
    </submittedName>
</protein>
<name>A0A175R6W8_9HYPH</name>
<gene>
    <name evidence="2" type="ORF">NS226_17805</name>
</gene>
<reference evidence="2 3" key="1">
    <citation type="journal article" date="2016" name="Front. Microbiol.">
        <title>Genomic Resource of Rice Seed Associated Bacteria.</title>
        <authorList>
            <person name="Midha S."/>
            <person name="Bansal K."/>
            <person name="Sharma S."/>
            <person name="Kumar N."/>
            <person name="Patil P.P."/>
            <person name="Chaudhry V."/>
            <person name="Patil P.B."/>
        </authorList>
    </citation>
    <scope>NUCLEOTIDE SEQUENCE [LARGE SCALE GENOMIC DNA]</scope>
    <source>
        <strain evidence="2 3">NS226</strain>
    </source>
</reference>
<dbReference type="InterPro" id="IPR013321">
    <property type="entry name" value="Arc_rbn_hlx_hlx"/>
</dbReference>
<evidence type="ECO:0000313" key="3">
    <source>
        <dbReference type="Proteomes" id="UP000078272"/>
    </source>
</evidence>
<dbReference type="EMBL" id="LDPZ01000047">
    <property type="protein sequence ID" value="KTQ86759.1"/>
    <property type="molecule type" value="Genomic_DNA"/>
</dbReference>
<dbReference type="Gene3D" id="1.10.1220.10">
    <property type="entry name" value="Met repressor-like"/>
    <property type="match status" value="1"/>
</dbReference>
<evidence type="ECO:0000313" key="2">
    <source>
        <dbReference type="EMBL" id="KTQ86759.1"/>
    </source>
</evidence>
<dbReference type="PATRIC" id="fig|401562.3.peg.3501"/>
<evidence type="ECO:0000256" key="1">
    <source>
        <dbReference type="SAM" id="MobiDB-lite"/>
    </source>
</evidence>